<gene>
    <name evidence="3" type="ORF">M9Y10_040369</name>
</gene>
<evidence type="ECO:0000313" key="3">
    <source>
        <dbReference type="EMBL" id="KAK8835821.1"/>
    </source>
</evidence>
<name>A0ABR2GQ80_9EUKA</name>
<evidence type="ECO:0000313" key="4">
    <source>
        <dbReference type="Proteomes" id="UP001470230"/>
    </source>
</evidence>
<reference evidence="3 4" key="1">
    <citation type="submission" date="2024-04" db="EMBL/GenBank/DDBJ databases">
        <title>Tritrichomonas musculus Genome.</title>
        <authorList>
            <person name="Alves-Ferreira E."/>
            <person name="Grigg M."/>
            <person name="Lorenzi H."/>
            <person name="Galac M."/>
        </authorList>
    </citation>
    <scope>NUCLEOTIDE SEQUENCE [LARGE SCALE GENOMIC DNA]</scope>
    <source>
        <strain evidence="3 4">EAF2021</strain>
    </source>
</reference>
<comment type="caution">
    <text evidence="3">The sequence shown here is derived from an EMBL/GenBank/DDBJ whole genome shotgun (WGS) entry which is preliminary data.</text>
</comment>
<dbReference type="SUPFAM" id="SSF52058">
    <property type="entry name" value="L domain-like"/>
    <property type="match status" value="1"/>
</dbReference>
<keyword evidence="4" id="KW-1185">Reference proteome</keyword>
<feature type="region of interest" description="Disordered" evidence="1">
    <location>
        <begin position="489"/>
        <end position="523"/>
    </location>
</feature>
<feature type="signal peptide" evidence="2">
    <location>
        <begin position="1"/>
        <end position="18"/>
    </location>
</feature>
<evidence type="ECO:0008006" key="5">
    <source>
        <dbReference type="Google" id="ProtNLM"/>
    </source>
</evidence>
<keyword evidence="2" id="KW-0732">Signal</keyword>
<dbReference type="Gene3D" id="3.80.10.10">
    <property type="entry name" value="Ribonuclease Inhibitor"/>
    <property type="match status" value="2"/>
</dbReference>
<evidence type="ECO:0000256" key="2">
    <source>
        <dbReference type="SAM" id="SignalP"/>
    </source>
</evidence>
<dbReference type="EMBL" id="JAPFFF010000073">
    <property type="protein sequence ID" value="KAK8835821.1"/>
    <property type="molecule type" value="Genomic_DNA"/>
</dbReference>
<sequence length="707" mass="77415">MLLLITYLVSLGLSEITCENKVLTITNEATISSDKINSCSSATSCVINSNVDVSIQNQAFSRFVGLEHITVQVPSISFEDQSFQHVIGIGELKVTATNTITLGLNAFIMAEIDTGIQLQAGSKIIIGQASFQQVSISGSLTLISDGTIELGQNAFQSGIINSVSIQATNDVQIGQQAFQNCDDIINIDIESKNAGISFSQSSFMSSTLNHLELKAHNDIILGQQSMQQVKDFNDLIVITEGNFNASFESFISSSIRQFYIECKGTASFAQQTFQDTPRLANFTVIADKGIIFDFESFYNSNVTSMVLETNGPVTFAQQAFQQTKRLLNFSIQANGNISFGFESFYNSNVRSITLNTNGAVNFSQQSFQECRQLNSLNILSTSDVSFGFQSFLNSQIHQLGVTSPDRAKSGALLLDSISSTITFGKQSFGSCNELTTVNVNTKSNVNVQPNSFQNSQSLSNVVIKSSGKATVGENAFSGCSSLDEAQIEAPEKDVSPDAYGGGGGSGKKKGGSSHSDNDDENELNAKTLGNFEIKTVYLGTSPNIVFNLNFVARLLRKARKMLGKVLPPPDLIHTAIWVGKEGAKDDSLGAIFVYGKYYNRRNLPSYLDRDGAKGYVMSLRDFKKKYHSIEPMKLDTHENMNLFEFIEKVMKGGRWRASDYNWPTNNCQHFTAKIIDILKATRNSPSNNDWIDLPKPVLNSLNSNEQN</sequence>
<dbReference type="Proteomes" id="UP001470230">
    <property type="component" value="Unassembled WGS sequence"/>
</dbReference>
<accession>A0ABR2GQ80</accession>
<evidence type="ECO:0000256" key="1">
    <source>
        <dbReference type="SAM" id="MobiDB-lite"/>
    </source>
</evidence>
<proteinExistence type="predicted"/>
<dbReference type="InterPro" id="IPR032675">
    <property type="entry name" value="LRR_dom_sf"/>
</dbReference>
<feature type="chain" id="PRO_5046655515" description="PPPDE domain-containing protein" evidence="2">
    <location>
        <begin position="19"/>
        <end position="707"/>
    </location>
</feature>
<organism evidence="3 4">
    <name type="scientific">Tritrichomonas musculus</name>
    <dbReference type="NCBI Taxonomy" id="1915356"/>
    <lineage>
        <taxon>Eukaryota</taxon>
        <taxon>Metamonada</taxon>
        <taxon>Parabasalia</taxon>
        <taxon>Tritrichomonadida</taxon>
        <taxon>Tritrichomonadidae</taxon>
        <taxon>Tritrichomonas</taxon>
    </lineage>
</organism>
<protein>
    <recommendedName>
        <fullName evidence="5">PPPDE domain-containing protein</fullName>
    </recommendedName>
</protein>